<keyword evidence="3 9" id="KW-0472">Membrane</keyword>
<feature type="chain" id="PRO_5040421680" description="PAT complex subunit CCDC47" evidence="10">
    <location>
        <begin position="26"/>
        <end position="474"/>
    </location>
</feature>
<accession>A0A9N6WS54</accession>
<dbReference type="Pfam" id="PF07946">
    <property type="entry name" value="CCDC47"/>
    <property type="match status" value="1"/>
</dbReference>
<evidence type="ECO:0000313" key="11">
    <source>
        <dbReference type="EMBL" id="CAG4642615.1"/>
    </source>
</evidence>
<comment type="subcellular location">
    <subcellularLocation>
        <location evidence="4">Rough endoplasmic reticulum membrane</location>
        <topology evidence="4">Single-pass type I membrane protein</topology>
    </subcellularLocation>
</comment>
<name>A0A9N6WS54_9CRUS</name>
<dbReference type="AlphaFoldDB" id="A0A9N6WS54"/>
<evidence type="ECO:0000256" key="3">
    <source>
        <dbReference type="ARBA" id="ARBA00023136"/>
    </source>
</evidence>
<reference evidence="11" key="1">
    <citation type="submission" date="2021-04" db="EMBL/GenBank/DDBJ databases">
        <authorList>
            <person name="Cornetti L."/>
        </authorList>
    </citation>
    <scope>NUCLEOTIDE SEQUENCE</scope>
</reference>
<evidence type="ECO:0000256" key="4">
    <source>
        <dbReference type="ARBA" id="ARBA00034697"/>
    </source>
</evidence>
<evidence type="ECO:0000256" key="10">
    <source>
        <dbReference type="SAM" id="SignalP"/>
    </source>
</evidence>
<evidence type="ECO:0000256" key="9">
    <source>
        <dbReference type="SAM" id="Phobius"/>
    </source>
</evidence>
<gene>
    <name evidence="11" type="primary">EOG090X08PA</name>
</gene>
<evidence type="ECO:0000256" key="2">
    <source>
        <dbReference type="ARBA" id="ARBA00022989"/>
    </source>
</evidence>
<dbReference type="PANTHER" id="PTHR12883:SF0">
    <property type="entry name" value="PAT COMPLEX SUBUNIT CCDC47"/>
    <property type="match status" value="1"/>
</dbReference>
<sequence length="474" mass="54771">MPAKRPNRFLILALVILYISYFANAGVNHVDIEDNDFAEFEDFEMEEDGTLAFDKDEKLDEVVSENSDPEVEAKRDPDDDDEATVEVEDNEFEHVDEDEFEGFEKDAPKIDPKSTEGPKITFAKLPAHLRSNWESYYLEIVILTGLVLYFFNFFIGRAKNQKIADTWYSAFKQLLQDNFALVGDDGKLENSEPGLMKESENVYLLWCSGRTCCESVLIELRLVKRQDLVSMIINFFRPQNDQVHVKVFMNNDDMDTYVMGLATKKTASRLTKEMADISVFCPERKSVEKYGLPSNFALMSEIGEAATTLLDTRVCSIINKIPEVIDSIHFSDQYSGPKQTEESAPSKMPDTKKMLIFTYNLMFKNGKTITDAVENMRPGIYLVFYCMERVKRYRLSKESKTKADKNRLKVEEAFLKSTHVARAEAAAARREEKRRLEKERILQEDDPIKQQKWEEKEAKRQAKKRMPKMKAIKV</sequence>
<feature type="compositionally biased region" description="Basic and acidic residues" evidence="8">
    <location>
        <begin position="431"/>
        <end position="460"/>
    </location>
</feature>
<keyword evidence="2 9" id="KW-1133">Transmembrane helix</keyword>
<dbReference type="EMBL" id="OC985960">
    <property type="protein sequence ID" value="CAG4642615.1"/>
    <property type="molecule type" value="Genomic_DNA"/>
</dbReference>
<feature type="compositionally biased region" description="Basic residues" evidence="8">
    <location>
        <begin position="461"/>
        <end position="474"/>
    </location>
</feature>
<organism evidence="11">
    <name type="scientific">Evadne anonyx</name>
    <dbReference type="NCBI Taxonomy" id="141404"/>
    <lineage>
        <taxon>Eukaryota</taxon>
        <taxon>Metazoa</taxon>
        <taxon>Ecdysozoa</taxon>
        <taxon>Arthropoda</taxon>
        <taxon>Crustacea</taxon>
        <taxon>Branchiopoda</taxon>
        <taxon>Diplostraca</taxon>
        <taxon>Cladocera</taxon>
        <taxon>Onychopoda</taxon>
        <taxon>Podonidae</taxon>
        <taxon>Evadne</taxon>
    </lineage>
</organism>
<evidence type="ECO:0000256" key="5">
    <source>
        <dbReference type="ARBA" id="ARBA00034746"/>
    </source>
</evidence>
<comment type="similarity">
    <text evidence="5">Belongs to the CCDC47 family.</text>
</comment>
<feature type="region of interest" description="Disordered" evidence="8">
    <location>
        <begin position="431"/>
        <end position="474"/>
    </location>
</feature>
<feature type="transmembrane region" description="Helical" evidence="9">
    <location>
        <begin position="136"/>
        <end position="155"/>
    </location>
</feature>
<evidence type="ECO:0000256" key="6">
    <source>
        <dbReference type="ARBA" id="ARBA00034875"/>
    </source>
</evidence>
<proteinExistence type="inferred from homology"/>
<dbReference type="GO" id="GO:0005509">
    <property type="term" value="F:calcium ion binding"/>
    <property type="evidence" value="ECO:0007669"/>
    <property type="project" value="InterPro"/>
</dbReference>
<feature type="signal peptide" evidence="10">
    <location>
        <begin position="1"/>
        <end position="25"/>
    </location>
</feature>
<dbReference type="PANTHER" id="PTHR12883">
    <property type="entry name" value="ADIPOCYTE-SPECIFIC PROTEIN 4-RELATED"/>
    <property type="match status" value="1"/>
</dbReference>
<dbReference type="GO" id="GO:0030867">
    <property type="term" value="C:rough endoplasmic reticulum membrane"/>
    <property type="evidence" value="ECO:0007669"/>
    <property type="project" value="UniProtKB-SubCell"/>
</dbReference>
<protein>
    <recommendedName>
        <fullName evidence="6">PAT complex subunit CCDC47</fullName>
    </recommendedName>
    <alternativeName>
        <fullName evidence="7">Coiled-coil domain-containing protein 47</fullName>
    </alternativeName>
</protein>
<evidence type="ECO:0000256" key="8">
    <source>
        <dbReference type="SAM" id="MobiDB-lite"/>
    </source>
</evidence>
<evidence type="ECO:0000256" key="7">
    <source>
        <dbReference type="ARBA" id="ARBA00034902"/>
    </source>
</evidence>
<keyword evidence="10" id="KW-0732">Signal</keyword>
<dbReference type="GO" id="GO:0032469">
    <property type="term" value="P:endoplasmic reticulum calcium ion homeostasis"/>
    <property type="evidence" value="ECO:0007669"/>
    <property type="project" value="InterPro"/>
</dbReference>
<feature type="region of interest" description="Disordered" evidence="8">
    <location>
        <begin position="56"/>
        <end position="84"/>
    </location>
</feature>
<keyword evidence="1 9" id="KW-0812">Transmembrane</keyword>
<dbReference type="InterPro" id="IPR012879">
    <property type="entry name" value="CCDC47"/>
</dbReference>
<evidence type="ECO:0000256" key="1">
    <source>
        <dbReference type="ARBA" id="ARBA00022692"/>
    </source>
</evidence>